<name>A0A1X7TS72_AMPQE</name>
<evidence type="ECO:0000256" key="7">
    <source>
        <dbReference type="ARBA" id="ARBA00044542"/>
    </source>
</evidence>
<keyword evidence="3" id="KW-0413">Isomerase</keyword>
<accession>A0A1X7TS72</accession>
<evidence type="ECO:0000256" key="2">
    <source>
        <dbReference type="ARBA" id="ARBA00023125"/>
    </source>
</evidence>
<dbReference type="InterPro" id="IPR027417">
    <property type="entry name" value="P-loop_NTPase"/>
</dbReference>
<dbReference type="Gene3D" id="3.40.50.300">
    <property type="entry name" value="P-loop containing nucleotide triphosphate hydrolases"/>
    <property type="match status" value="2"/>
</dbReference>
<dbReference type="Pfam" id="PF00271">
    <property type="entry name" value="Helicase_C"/>
    <property type="match status" value="1"/>
</dbReference>
<comment type="similarity">
    <text evidence="1">Belongs to the helicase family. RecQ subfamily.</text>
</comment>
<dbReference type="PANTHER" id="PTHR13710">
    <property type="entry name" value="DNA HELICASE RECQ FAMILY MEMBER"/>
    <property type="match status" value="1"/>
</dbReference>
<dbReference type="GO" id="GO:0009378">
    <property type="term" value="F:four-way junction helicase activity"/>
    <property type="evidence" value="ECO:0007669"/>
    <property type="project" value="TreeGrafter"/>
</dbReference>
<dbReference type="InParanoid" id="A0A1X7TS72"/>
<dbReference type="GO" id="GO:0043138">
    <property type="term" value="F:3'-5' DNA helicase activity"/>
    <property type="evidence" value="ECO:0007669"/>
    <property type="project" value="UniProtKB-EC"/>
</dbReference>
<keyword evidence="2" id="KW-0238">DNA-binding</keyword>
<evidence type="ECO:0000256" key="1">
    <source>
        <dbReference type="ARBA" id="ARBA00005446"/>
    </source>
</evidence>
<dbReference type="AlphaFoldDB" id="A0A1X7TS72"/>
<feature type="domain" description="Helicase ATP-binding" evidence="8">
    <location>
        <begin position="1"/>
        <end position="122"/>
    </location>
</feature>
<dbReference type="GO" id="GO:0005737">
    <property type="term" value="C:cytoplasm"/>
    <property type="evidence" value="ECO:0007669"/>
    <property type="project" value="TreeGrafter"/>
</dbReference>
<dbReference type="GO" id="GO:0005694">
    <property type="term" value="C:chromosome"/>
    <property type="evidence" value="ECO:0007669"/>
    <property type="project" value="TreeGrafter"/>
</dbReference>
<reference evidence="9" key="1">
    <citation type="submission" date="2017-05" db="UniProtKB">
        <authorList>
            <consortium name="EnsemblMetazoa"/>
        </authorList>
    </citation>
    <scope>IDENTIFICATION</scope>
</reference>
<dbReference type="PROSITE" id="PS51192">
    <property type="entry name" value="HELICASE_ATP_BIND_1"/>
    <property type="match status" value="1"/>
</dbReference>
<proteinExistence type="inferred from homology"/>
<dbReference type="InterPro" id="IPR014001">
    <property type="entry name" value="Helicase_ATP-bd"/>
</dbReference>
<evidence type="ECO:0000313" key="9">
    <source>
        <dbReference type="EnsemblMetazoa" id="Aqu2.1.17846_001"/>
    </source>
</evidence>
<dbReference type="OrthoDB" id="5982332at2759"/>
<dbReference type="STRING" id="400682.A0A1X7TS72"/>
<dbReference type="PANTHER" id="PTHR13710:SF153">
    <property type="entry name" value="RECQ-LIKE DNA HELICASE BLM"/>
    <property type="match status" value="1"/>
</dbReference>
<organism evidence="9">
    <name type="scientific">Amphimedon queenslandica</name>
    <name type="common">Sponge</name>
    <dbReference type="NCBI Taxonomy" id="400682"/>
    <lineage>
        <taxon>Eukaryota</taxon>
        <taxon>Metazoa</taxon>
        <taxon>Porifera</taxon>
        <taxon>Demospongiae</taxon>
        <taxon>Heteroscleromorpha</taxon>
        <taxon>Haplosclerida</taxon>
        <taxon>Niphatidae</taxon>
        <taxon>Amphimedon</taxon>
    </lineage>
</organism>
<dbReference type="EC" id="5.6.2.4" evidence="6"/>
<dbReference type="GO" id="GO:0000724">
    <property type="term" value="P:double-strand break repair via homologous recombination"/>
    <property type="evidence" value="ECO:0007669"/>
    <property type="project" value="TreeGrafter"/>
</dbReference>
<dbReference type="SUPFAM" id="SSF52540">
    <property type="entry name" value="P-loop containing nucleoside triphosphate hydrolases"/>
    <property type="match status" value="1"/>
</dbReference>
<dbReference type="EnsemblMetazoa" id="Aqu2.1.17846_001">
    <property type="protein sequence ID" value="Aqu2.1.17846_001"/>
    <property type="gene ID" value="Aqu2.1.17846"/>
</dbReference>
<sequence>MGVSAVPVGDRFPERSRKILEGEYQLVFISPEALLSRRKWRKMLLTDVYQNNLIALVIDEAHCVKTCTFNKYVEEDFRLEYSYLCELHSIIAPSVNIMTLTATASDTLISHCIRDMGMIDLVIVQVSAVKDNLRDGVSEVSSKEDFVPNVNSLKKERLSFKSQLYFKKLVDCGLLFQLFKSMLGDEMSDPIGAPFQLPQYRMVDCFTKCTKDEIKDSILRNCKETNSVLRVIIATAAFGMGVNCVGVTQVIHWGPPSDVETYITFYNRIALQIFPIFLPAVLRNGAFSIFG</sequence>
<evidence type="ECO:0000256" key="5">
    <source>
        <dbReference type="ARBA" id="ARBA00034617"/>
    </source>
</evidence>
<dbReference type="GO" id="GO:0003677">
    <property type="term" value="F:DNA binding"/>
    <property type="evidence" value="ECO:0007669"/>
    <property type="project" value="UniProtKB-KW"/>
</dbReference>
<comment type="catalytic activity">
    <reaction evidence="5">
        <text>Couples ATP hydrolysis with the unwinding of duplex DNA by translocating in the 3'-5' direction.</text>
        <dbReference type="EC" id="5.6.2.4"/>
    </reaction>
</comment>
<evidence type="ECO:0000256" key="3">
    <source>
        <dbReference type="ARBA" id="ARBA00023235"/>
    </source>
</evidence>
<evidence type="ECO:0000256" key="6">
    <source>
        <dbReference type="ARBA" id="ARBA00034808"/>
    </source>
</evidence>
<evidence type="ECO:0000256" key="4">
    <source>
        <dbReference type="ARBA" id="ARBA00023242"/>
    </source>
</evidence>
<dbReference type="eggNOG" id="KOG0351">
    <property type="taxonomic scope" value="Eukaryota"/>
</dbReference>
<keyword evidence="4" id="KW-0539">Nucleus</keyword>
<dbReference type="InterPro" id="IPR001650">
    <property type="entry name" value="Helicase_C-like"/>
</dbReference>
<protein>
    <recommendedName>
        <fullName evidence="6">DNA 3'-5' helicase</fullName>
        <ecNumber evidence="6">5.6.2.4</ecNumber>
    </recommendedName>
    <alternativeName>
        <fullName evidence="7">DNA 3'-5' helicase BLM</fullName>
    </alternativeName>
</protein>
<evidence type="ECO:0000259" key="8">
    <source>
        <dbReference type="PROSITE" id="PS51192"/>
    </source>
</evidence>
<dbReference type="GO" id="GO:0005634">
    <property type="term" value="C:nucleus"/>
    <property type="evidence" value="ECO:0007669"/>
    <property type="project" value="TreeGrafter"/>
</dbReference>